<dbReference type="KEGG" id="ptt:VY86_01870"/>
<name>A0A0F7LJJ8_9GAMM</name>
<evidence type="ECO:0000313" key="1">
    <source>
        <dbReference type="EMBL" id="AKH62278.1"/>
    </source>
</evidence>
<dbReference type="AlphaFoldDB" id="A0A0F7LJJ8"/>
<sequence>MKRIPPELFKSEMKRKGWTRRELAIRWGKSETWISKIVNNIERDQHWNDALNGLPDNEKPR</sequence>
<keyword evidence="2" id="KW-1185">Reference proteome</keyword>
<dbReference type="PATRIC" id="fig|230089.6.peg.426"/>
<dbReference type="STRING" id="230089.VY86_01870"/>
<proteinExistence type="predicted"/>
<dbReference type="InterPro" id="IPR010982">
    <property type="entry name" value="Lambda_DNA-bd_dom_sf"/>
</dbReference>
<protein>
    <recommendedName>
        <fullName evidence="3">Transcriptional regulator</fullName>
    </recommendedName>
</protein>
<dbReference type="Proteomes" id="UP000034866">
    <property type="component" value="Chromosome"/>
</dbReference>
<reference evidence="2" key="2">
    <citation type="submission" date="2015-03" db="EMBL/GenBank/DDBJ databases">
        <title>Genome sequence of Azospirillum thiophilum strain DSM 21654T.</title>
        <authorList>
            <person name="Kwak Y."/>
            <person name="Shin J.-H."/>
        </authorList>
    </citation>
    <scope>NUCLEOTIDE SEQUENCE [LARGE SCALE GENOMIC DNA]</scope>
    <source>
        <strain evidence="2">DSM 15199</strain>
    </source>
</reference>
<gene>
    <name evidence="1" type="ORF">VY86_01870</name>
</gene>
<dbReference type="GeneID" id="48849632"/>
<accession>A0A0F7LJJ8</accession>
<organism evidence="1 2">
    <name type="scientific">Photorhabdus thracensis</name>
    <dbReference type="NCBI Taxonomy" id="230089"/>
    <lineage>
        <taxon>Bacteria</taxon>
        <taxon>Pseudomonadati</taxon>
        <taxon>Pseudomonadota</taxon>
        <taxon>Gammaproteobacteria</taxon>
        <taxon>Enterobacterales</taxon>
        <taxon>Morganellaceae</taxon>
        <taxon>Photorhabdus</taxon>
    </lineage>
</organism>
<reference evidence="1 2" key="1">
    <citation type="journal article" date="2015" name="J. Biotechnol.">
        <title>Complete genome sequence of Photorhabdus temperata subsp. thracensis 39-8(T), an entomopathogenic bacterium for the improved commercial bioinsecticide.</title>
        <authorList>
            <person name="Kwak Y."/>
            <person name="Shin J.H."/>
        </authorList>
    </citation>
    <scope>NUCLEOTIDE SEQUENCE [LARGE SCALE GENOMIC DNA]</scope>
    <source>
        <strain evidence="1 2">DSM 15199</strain>
    </source>
</reference>
<dbReference type="SUPFAM" id="SSF47413">
    <property type="entry name" value="lambda repressor-like DNA-binding domains"/>
    <property type="match status" value="1"/>
</dbReference>
<dbReference type="EMBL" id="CP011104">
    <property type="protein sequence ID" value="AKH62278.1"/>
    <property type="molecule type" value="Genomic_DNA"/>
</dbReference>
<evidence type="ECO:0008006" key="3">
    <source>
        <dbReference type="Google" id="ProtNLM"/>
    </source>
</evidence>
<dbReference type="RefSeq" id="WP_011147563.1">
    <property type="nucleotide sequence ID" value="NZ_CP011104.1"/>
</dbReference>
<dbReference type="GO" id="GO:0003677">
    <property type="term" value="F:DNA binding"/>
    <property type="evidence" value="ECO:0007669"/>
    <property type="project" value="InterPro"/>
</dbReference>
<evidence type="ECO:0000313" key="2">
    <source>
        <dbReference type="Proteomes" id="UP000034866"/>
    </source>
</evidence>